<name>A0A1Y2KZG0_9PROT</name>
<keyword evidence="18" id="KW-1003">Cell membrane</keyword>
<keyword evidence="3" id="KW-0813">Transport</keyword>
<dbReference type="FunFam" id="3.30.70.100:FF:000005">
    <property type="entry name" value="Copper-exporting P-type ATPase A"/>
    <property type="match status" value="2"/>
</dbReference>
<dbReference type="NCBIfam" id="TIGR01511">
    <property type="entry name" value="ATPase-IB1_Cu"/>
    <property type="match status" value="1"/>
</dbReference>
<feature type="domain" description="HMA" evidence="19">
    <location>
        <begin position="1"/>
        <end position="67"/>
    </location>
</feature>
<reference evidence="20 21" key="1">
    <citation type="submission" date="2014-03" db="EMBL/GenBank/DDBJ databases">
        <title>The draft genome sequence of Thalassospira mesophila JCM 18969.</title>
        <authorList>
            <person name="Lai Q."/>
            <person name="Shao Z."/>
        </authorList>
    </citation>
    <scope>NUCLEOTIDE SEQUENCE [LARGE SCALE GENOMIC DNA]</scope>
    <source>
        <strain evidence="20 21">JCM 18969</strain>
    </source>
</reference>
<comment type="similarity">
    <text evidence="2 18">Belongs to the cation transport ATPase (P-type) (TC 3.A.3) family. Type IB subfamily.</text>
</comment>
<dbReference type="GO" id="GO:0005524">
    <property type="term" value="F:ATP binding"/>
    <property type="evidence" value="ECO:0007669"/>
    <property type="project" value="UniProtKB-UniRule"/>
</dbReference>
<dbReference type="GO" id="GO:0055070">
    <property type="term" value="P:copper ion homeostasis"/>
    <property type="evidence" value="ECO:0007669"/>
    <property type="project" value="TreeGrafter"/>
</dbReference>
<evidence type="ECO:0000256" key="11">
    <source>
        <dbReference type="ARBA" id="ARBA00022967"/>
    </source>
</evidence>
<dbReference type="STRING" id="1293891.TMES_13490"/>
<evidence type="ECO:0000256" key="4">
    <source>
        <dbReference type="ARBA" id="ARBA00022692"/>
    </source>
</evidence>
<dbReference type="Gene3D" id="3.40.50.1000">
    <property type="entry name" value="HAD superfamily/HAD-like"/>
    <property type="match status" value="1"/>
</dbReference>
<evidence type="ECO:0000256" key="1">
    <source>
        <dbReference type="ARBA" id="ARBA00004127"/>
    </source>
</evidence>
<dbReference type="InterPro" id="IPR006122">
    <property type="entry name" value="HMA_Cu_ion-bd"/>
</dbReference>
<dbReference type="InterPro" id="IPR001757">
    <property type="entry name" value="P_typ_ATPase"/>
</dbReference>
<feature type="transmembrane region" description="Helical" evidence="18">
    <location>
        <begin position="772"/>
        <end position="792"/>
    </location>
</feature>
<dbReference type="GO" id="GO:0016887">
    <property type="term" value="F:ATP hydrolysis activity"/>
    <property type="evidence" value="ECO:0007669"/>
    <property type="project" value="InterPro"/>
</dbReference>
<keyword evidence="13" id="KW-0186">Copper</keyword>
<evidence type="ECO:0000256" key="15">
    <source>
        <dbReference type="ARBA" id="ARBA00023136"/>
    </source>
</evidence>
<evidence type="ECO:0000256" key="5">
    <source>
        <dbReference type="ARBA" id="ARBA00022723"/>
    </source>
</evidence>
<dbReference type="InterPro" id="IPR036412">
    <property type="entry name" value="HAD-like_sf"/>
</dbReference>
<dbReference type="GO" id="GO:0005507">
    <property type="term" value="F:copper ion binding"/>
    <property type="evidence" value="ECO:0007669"/>
    <property type="project" value="InterPro"/>
</dbReference>
<keyword evidence="21" id="KW-1185">Reference proteome</keyword>
<evidence type="ECO:0000256" key="2">
    <source>
        <dbReference type="ARBA" id="ARBA00006024"/>
    </source>
</evidence>
<feature type="transmembrane region" description="Helical" evidence="18">
    <location>
        <begin position="155"/>
        <end position="177"/>
    </location>
</feature>
<evidence type="ECO:0000256" key="12">
    <source>
        <dbReference type="ARBA" id="ARBA00022989"/>
    </source>
</evidence>
<dbReference type="InterPro" id="IPR036163">
    <property type="entry name" value="HMA_dom_sf"/>
</dbReference>
<evidence type="ECO:0000256" key="6">
    <source>
        <dbReference type="ARBA" id="ARBA00022737"/>
    </source>
</evidence>
<evidence type="ECO:0000259" key="19">
    <source>
        <dbReference type="PROSITE" id="PS50846"/>
    </source>
</evidence>
<dbReference type="InterPro" id="IPR027256">
    <property type="entry name" value="P-typ_ATPase_IB"/>
</dbReference>
<dbReference type="PANTHER" id="PTHR43520">
    <property type="entry name" value="ATP7, ISOFORM B"/>
    <property type="match status" value="1"/>
</dbReference>
<keyword evidence="8" id="KW-0187">Copper transport</keyword>
<dbReference type="PRINTS" id="PR00119">
    <property type="entry name" value="CATATPASE"/>
</dbReference>
<dbReference type="InterPro" id="IPR023214">
    <property type="entry name" value="HAD_sf"/>
</dbReference>
<dbReference type="AlphaFoldDB" id="A0A1Y2KZG0"/>
<dbReference type="InterPro" id="IPR017969">
    <property type="entry name" value="Heavy-metal-associated_CS"/>
</dbReference>
<gene>
    <name evidence="20" type="ORF">TMES_13490</name>
</gene>
<feature type="domain" description="HMA" evidence="19">
    <location>
        <begin position="69"/>
        <end position="135"/>
    </location>
</feature>
<keyword evidence="4 18" id="KW-0812">Transmembrane</keyword>
<comment type="caution">
    <text evidence="20">The sequence shown here is derived from an EMBL/GenBank/DDBJ whole genome shotgun (WGS) entry which is preliminary data.</text>
</comment>
<evidence type="ECO:0000256" key="13">
    <source>
        <dbReference type="ARBA" id="ARBA00023008"/>
    </source>
</evidence>
<evidence type="ECO:0000256" key="16">
    <source>
        <dbReference type="ARBA" id="ARBA00038904"/>
    </source>
</evidence>
<evidence type="ECO:0000256" key="3">
    <source>
        <dbReference type="ARBA" id="ARBA00022448"/>
    </source>
</evidence>
<dbReference type="FunFam" id="2.70.150.10:FF:000002">
    <property type="entry name" value="Copper-transporting ATPase 1, putative"/>
    <property type="match status" value="1"/>
</dbReference>
<dbReference type="InterPro" id="IPR044492">
    <property type="entry name" value="P_typ_ATPase_HD_dom"/>
</dbReference>
<dbReference type="PROSITE" id="PS00154">
    <property type="entry name" value="ATPASE_E1_E2"/>
    <property type="match status" value="1"/>
</dbReference>
<feature type="transmembrane region" description="Helical" evidence="18">
    <location>
        <begin position="216"/>
        <end position="235"/>
    </location>
</feature>
<evidence type="ECO:0000256" key="8">
    <source>
        <dbReference type="ARBA" id="ARBA00022796"/>
    </source>
</evidence>
<evidence type="ECO:0000256" key="14">
    <source>
        <dbReference type="ARBA" id="ARBA00023065"/>
    </source>
</evidence>
<keyword evidence="5 18" id="KW-0479">Metal-binding</keyword>
<evidence type="ECO:0000256" key="17">
    <source>
        <dbReference type="ARBA" id="ARBA00047424"/>
    </source>
</evidence>
<dbReference type="SFLD" id="SFLDG00002">
    <property type="entry name" value="C1.7:_P-type_atpase_like"/>
    <property type="match status" value="1"/>
</dbReference>
<dbReference type="GO" id="GO:0005886">
    <property type="term" value="C:plasma membrane"/>
    <property type="evidence" value="ECO:0007669"/>
    <property type="project" value="UniProtKB-SubCell"/>
</dbReference>
<dbReference type="GO" id="GO:0043682">
    <property type="term" value="F:P-type divalent copper transporter activity"/>
    <property type="evidence" value="ECO:0007669"/>
    <property type="project" value="UniProtKB-EC"/>
</dbReference>
<dbReference type="InterPro" id="IPR059000">
    <property type="entry name" value="ATPase_P-type_domA"/>
</dbReference>
<accession>A0A1Y2KZG0</accession>
<evidence type="ECO:0000256" key="10">
    <source>
        <dbReference type="ARBA" id="ARBA00022842"/>
    </source>
</evidence>
<feature type="transmembrane region" description="Helical" evidence="18">
    <location>
        <begin position="183"/>
        <end position="204"/>
    </location>
</feature>
<dbReference type="SUPFAM" id="SSF55008">
    <property type="entry name" value="HMA, heavy metal-associated domain"/>
    <property type="match status" value="2"/>
</dbReference>
<comment type="subcellular location">
    <subcellularLocation>
        <location evidence="18">Cell membrane</location>
    </subcellularLocation>
    <subcellularLocation>
        <location evidence="1">Endomembrane system</location>
        <topology evidence="1">Multi-pass membrane protein</topology>
    </subcellularLocation>
</comment>
<dbReference type="SUPFAM" id="SSF56784">
    <property type="entry name" value="HAD-like"/>
    <property type="match status" value="1"/>
</dbReference>
<keyword evidence="11" id="KW-1278">Translocase</keyword>
<dbReference type="NCBIfam" id="TIGR00003">
    <property type="entry name" value="copper ion binding protein"/>
    <property type="match status" value="2"/>
</dbReference>
<dbReference type="CDD" id="cd00371">
    <property type="entry name" value="HMA"/>
    <property type="match status" value="2"/>
</dbReference>
<dbReference type="NCBIfam" id="TIGR01494">
    <property type="entry name" value="ATPase_P-type"/>
    <property type="match status" value="1"/>
</dbReference>
<dbReference type="Pfam" id="PF00702">
    <property type="entry name" value="Hydrolase"/>
    <property type="match status" value="1"/>
</dbReference>
<dbReference type="PANTHER" id="PTHR43520:SF8">
    <property type="entry name" value="P-TYPE CU(+) TRANSPORTER"/>
    <property type="match status" value="1"/>
</dbReference>
<dbReference type="EC" id="7.2.2.9" evidence="16"/>
<dbReference type="CDD" id="cd02094">
    <property type="entry name" value="P-type_ATPase_Cu-like"/>
    <property type="match status" value="1"/>
</dbReference>
<feature type="transmembrane region" description="Helical" evidence="18">
    <location>
        <begin position="430"/>
        <end position="450"/>
    </location>
</feature>
<dbReference type="InterPro" id="IPR023299">
    <property type="entry name" value="ATPase_P-typ_cyto_dom_N"/>
</dbReference>
<proteinExistence type="inferred from homology"/>
<feature type="transmembrane region" description="Helical" evidence="18">
    <location>
        <begin position="402"/>
        <end position="424"/>
    </location>
</feature>
<dbReference type="GO" id="GO:0012505">
    <property type="term" value="C:endomembrane system"/>
    <property type="evidence" value="ECO:0007669"/>
    <property type="project" value="UniProtKB-SubCell"/>
</dbReference>
<evidence type="ECO:0000313" key="21">
    <source>
        <dbReference type="Proteomes" id="UP000193391"/>
    </source>
</evidence>
<feature type="transmembrane region" description="Helical" evidence="18">
    <location>
        <begin position="747"/>
        <end position="766"/>
    </location>
</feature>
<dbReference type="EMBL" id="JFKA01000005">
    <property type="protein sequence ID" value="OSQ38089.1"/>
    <property type="molecule type" value="Genomic_DNA"/>
</dbReference>
<dbReference type="PROSITE" id="PS01047">
    <property type="entry name" value="HMA_1"/>
    <property type="match status" value="2"/>
</dbReference>
<evidence type="ECO:0000256" key="9">
    <source>
        <dbReference type="ARBA" id="ARBA00022840"/>
    </source>
</evidence>
<evidence type="ECO:0000256" key="7">
    <source>
        <dbReference type="ARBA" id="ARBA00022741"/>
    </source>
</evidence>
<evidence type="ECO:0000256" key="18">
    <source>
        <dbReference type="RuleBase" id="RU362081"/>
    </source>
</evidence>
<dbReference type="NCBIfam" id="TIGR01525">
    <property type="entry name" value="ATPase-IB_hvy"/>
    <property type="match status" value="1"/>
</dbReference>
<keyword evidence="7 18" id="KW-0547">Nucleotide-binding</keyword>
<comment type="catalytic activity">
    <reaction evidence="17">
        <text>Cu(2+)(in) + ATP + H2O = Cu(2+)(out) + ADP + phosphate + H(+)</text>
        <dbReference type="Rhea" id="RHEA:10376"/>
        <dbReference type="ChEBI" id="CHEBI:15377"/>
        <dbReference type="ChEBI" id="CHEBI:15378"/>
        <dbReference type="ChEBI" id="CHEBI:29036"/>
        <dbReference type="ChEBI" id="CHEBI:30616"/>
        <dbReference type="ChEBI" id="CHEBI:43474"/>
        <dbReference type="ChEBI" id="CHEBI:456216"/>
        <dbReference type="EC" id="7.2.2.9"/>
    </reaction>
</comment>
<dbReference type="Proteomes" id="UP000193391">
    <property type="component" value="Unassembled WGS sequence"/>
</dbReference>
<keyword evidence="12 18" id="KW-1133">Transmembrane helix</keyword>
<sequence>MDLTLPVTGMTCASCAGRVEKALAKLDGLEQADVNLSMNTAHVRYDGQKISPVDLTNAIQKAGYGVEKQKLSYDIDGMTCASCSGRVEKALGKLVGVTEATVNLALERADISVVPGAVTDRQVIEAVEKAGYHAVSRNQKTSSDNQPAKKRDYALWWLAASIILSAPLIGQMIWMYLGVELRIPAWAQLALATPVQFIIGWRFYRGAWSALRNKAANMDVLVALGTSAAYFLSLYNMVQPGSSGEGHLYFEASATIITLILGGKIMEERAKRGASAAIRELMALRPRTARRLDAKTGEETEISVDDLNVDDVVRVRPGEKLPIDGEVVAGESEIDESLITGETRPVLRSTGDAVVGGAVNGTGRLDVRVSAVGEDTTLSRIIRLVEQAQTGKAPVQQMVDKVAAIFVPVIILIAIITFAGWLITGFGIEAAIVAAVSVLVIACPCALGLATPTALVAGTGAAAKAGILIKNFEALEQAHNVDAVIFDKTGTLTEGVPTVQDVVVAADFGDKVELLRLAASLQAASEHPLAHAVVQAARDDDLKLANVDDFKGTTGAGVGGTVEGRSVLIGTETLLRDNGATLPDEGTAKVIVEAEKQGSTVVLVAVDGKFAGYLTLEDKIRESAIAAVKDLKQRGIASIMLSGDAEDVAAHVAQKIGMDSWRGRIRPQDKAREVEKLRKEGRHVAMVGDGINDAPALAAADVGIAMGGGTDVAMETAGITLMRSDPALVAGAIDISIATRRKITQNLFWAFGYNVIGVPLAAFGILSPAIAGAAMALSSVSVVTNSLMLRRWHVRKEGSKK</sequence>
<keyword evidence="6" id="KW-0677">Repeat</keyword>
<dbReference type="SFLD" id="SFLDF00027">
    <property type="entry name" value="p-type_atpase"/>
    <property type="match status" value="1"/>
</dbReference>
<keyword evidence="14" id="KW-0406">Ion transport</keyword>
<dbReference type="Gene3D" id="3.30.70.100">
    <property type="match status" value="2"/>
</dbReference>
<organism evidence="20 21">
    <name type="scientific">Thalassospira mesophila</name>
    <dbReference type="NCBI Taxonomy" id="1293891"/>
    <lineage>
        <taxon>Bacteria</taxon>
        <taxon>Pseudomonadati</taxon>
        <taxon>Pseudomonadota</taxon>
        <taxon>Alphaproteobacteria</taxon>
        <taxon>Rhodospirillales</taxon>
        <taxon>Thalassospiraceae</taxon>
        <taxon>Thalassospira</taxon>
    </lineage>
</organism>
<evidence type="ECO:0000313" key="20">
    <source>
        <dbReference type="EMBL" id="OSQ38089.1"/>
    </source>
</evidence>
<dbReference type="PRINTS" id="PR00943">
    <property type="entry name" value="CUATPASE"/>
</dbReference>
<keyword evidence="9 18" id="KW-0067">ATP-binding</keyword>
<dbReference type="Pfam" id="PF00403">
    <property type="entry name" value="HMA"/>
    <property type="match status" value="2"/>
</dbReference>
<dbReference type="Gene3D" id="2.70.150.10">
    <property type="entry name" value="Calcium-transporting ATPase, cytoplasmic transduction domain A"/>
    <property type="match status" value="1"/>
</dbReference>
<dbReference type="PROSITE" id="PS50846">
    <property type="entry name" value="HMA_2"/>
    <property type="match status" value="2"/>
</dbReference>
<dbReference type="InterPro" id="IPR006121">
    <property type="entry name" value="HMA_dom"/>
</dbReference>
<keyword evidence="15 18" id="KW-0472">Membrane</keyword>
<dbReference type="SFLD" id="SFLDS00003">
    <property type="entry name" value="Haloacid_Dehalogenase"/>
    <property type="match status" value="1"/>
</dbReference>
<dbReference type="SUPFAM" id="SSF81665">
    <property type="entry name" value="Calcium ATPase, transmembrane domain M"/>
    <property type="match status" value="1"/>
</dbReference>
<dbReference type="SUPFAM" id="SSF81653">
    <property type="entry name" value="Calcium ATPase, transduction domain A"/>
    <property type="match status" value="1"/>
</dbReference>
<dbReference type="InterPro" id="IPR008250">
    <property type="entry name" value="ATPase_P-typ_transduc_dom_A_sf"/>
</dbReference>
<dbReference type="InterPro" id="IPR023298">
    <property type="entry name" value="ATPase_P-typ_TM_dom_sf"/>
</dbReference>
<dbReference type="InterPro" id="IPR018303">
    <property type="entry name" value="ATPase_P-typ_P_site"/>
</dbReference>
<keyword evidence="10" id="KW-0460">Magnesium</keyword>
<dbReference type="Gene3D" id="3.40.1110.10">
    <property type="entry name" value="Calcium-transporting ATPase, cytoplasmic domain N"/>
    <property type="match status" value="1"/>
</dbReference>
<protein>
    <recommendedName>
        <fullName evidence="16">P-type Cu(2+) transporter</fullName>
        <ecNumber evidence="16">7.2.2.9</ecNumber>
    </recommendedName>
</protein>
<feature type="transmembrane region" description="Helical" evidence="18">
    <location>
        <begin position="247"/>
        <end position="266"/>
    </location>
</feature>
<dbReference type="Pfam" id="PF00122">
    <property type="entry name" value="E1-E2_ATPase"/>
    <property type="match status" value="1"/>
</dbReference>